<dbReference type="Proteomes" id="UP000444721">
    <property type="component" value="Unassembled WGS sequence"/>
</dbReference>
<dbReference type="VEuPathDB" id="AmoebaDB:FDP41_007917"/>
<comment type="caution">
    <text evidence="3">The sequence shown here is derived from an EMBL/GenBank/DDBJ whole genome shotgun (WGS) entry which is preliminary data.</text>
</comment>
<organism evidence="3 4">
    <name type="scientific">Naegleria fowleri</name>
    <name type="common">Brain eating amoeba</name>
    <dbReference type="NCBI Taxonomy" id="5763"/>
    <lineage>
        <taxon>Eukaryota</taxon>
        <taxon>Discoba</taxon>
        <taxon>Heterolobosea</taxon>
        <taxon>Tetramitia</taxon>
        <taxon>Eutetramitia</taxon>
        <taxon>Vahlkampfiidae</taxon>
        <taxon>Naegleria</taxon>
    </lineage>
</organism>
<keyword evidence="1" id="KW-0175">Coiled coil</keyword>
<dbReference type="VEuPathDB" id="AmoebaDB:NF0037800"/>
<accession>A0A6A5CAI3</accession>
<dbReference type="GeneID" id="68115135"/>
<feature type="compositionally biased region" description="Polar residues" evidence="2">
    <location>
        <begin position="1"/>
        <end position="14"/>
    </location>
</feature>
<feature type="compositionally biased region" description="Polar residues" evidence="2">
    <location>
        <begin position="53"/>
        <end position="79"/>
    </location>
</feature>
<reference evidence="3 4" key="1">
    <citation type="journal article" date="2019" name="Sci. Rep.">
        <title>Nanopore sequencing improves the draft genome of the human pathogenic amoeba Naegleria fowleri.</title>
        <authorList>
            <person name="Liechti N."/>
            <person name="Schurch N."/>
            <person name="Bruggmann R."/>
            <person name="Wittwer M."/>
        </authorList>
    </citation>
    <scope>NUCLEOTIDE SEQUENCE [LARGE SCALE GENOMIC DNA]</scope>
    <source>
        <strain evidence="3 4">ATCC 30894</strain>
    </source>
</reference>
<evidence type="ECO:0000256" key="1">
    <source>
        <dbReference type="SAM" id="Coils"/>
    </source>
</evidence>
<dbReference type="EMBL" id="VFQX01000004">
    <property type="protein sequence ID" value="KAF0984002.1"/>
    <property type="molecule type" value="Genomic_DNA"/>
</dbReference>
<evidence type="ECO:0000313" key="3">
    <source>
        <dbReference type="EMBL" id="KAF0984002.1"/>
    </source>
</evidence>
<dbReference type="OMA" id="PDYIFDS"/>
<feature type="region of interest" description="Disordered" evidence="2">
    <location>
        <begin position="1"/>
        <end position="85"/>
    </location>
</feature>
<keyword evidence="4" id="KW-1185">Reference proteome</keyword>
<dbReference type="VEuPathDB" id="AmoebaDB:NfTy_004930"/>
<proteinExistence type="predicted"/>
<feature type="coiled-coil region" evidence="1">
    <location>
        <begin position="288"/>
        <end position="339"/>
    </location>
</feature>
<dbReference type="AlphaFoldDB" id="A0A6A5CAI3"/>
<sequence>MLNQQQGKRTITNASSSRNSLTKSSTTSSTNLVNSSTTSTTAYNSRTTTTASHQHNGTTAQTIPSSSNRIAPTTTTTMNFGRPVPATYQKTTMDTNTITTINHIPTVASTKSNFVVPPKFPQQQQQASTITNSNGFVRPPNVAYTKPPSSSNVTQFSSSAVTAQTPRRLNNIPYSSLTSGTHQKSSHRKAPLKLVQALSPTHPTQNSTNSLIPTPTKTSPQLNFINVATSHPIPSLNNSFQNSSNLNLKNTLPYPPIRSSIQSNQSNIFIKPAKTFINNQEHVDKQSSHELKAKIDELERYRSEVEKLKSKVAKFEAEKEELERSNKELQDQLTVMAQKNKMPQESHNSETMDDDVEFDEEFMSEVLKEMGEQESQKDTKKEPEDAAVTISVTPVVEQNNTEITVVSEKPKPPTAPKKTSKRIKWKNKNISELQKDPSLHKALYKLLTYREISDQTQIFEQFDKQITEDSDNMVTDEEDNSLSRRLWKAHRIISNDQSKMHLLLPLLSAYLQQSVDEDLFYCTLDTIHKLLLESEIFRNSFIASFTNNQEPSDSPLNAKTTESGYCPHALFKNPNIFMVEANKKNLTKKIRDKKHLVSELYYYLDTAPYPPDYIFDSEMDKHVLFKIENVPDISKMSVCKTNLLSELIGYLSSTHQDYAMVLQDNSCLVLLDILKVLALWSSEDALENFLPLLEIFEKGTEHVFNISILEKEIETLIILIKSESIRKKLSDTKLLFIISGFLNVDYPNTSQDNILKLRLLIMRLFSYIAFLCPEGVSLLKQPKFTQETVIFDRMILLLAKELEHLSSLVEIKSEDETKIQLVREIILVFNQICSLNGRLCTSQSLVLDYLFSKETLKLLKEKRIKGQKPFDFEELY</sequence>
<protein>
    <submittedName>
        <fullName evidence="3">Uncharacterized protein</fullName>
    </submittedName>
</protein>
<evidence type="ECO:0000256" key="2">
    <source>
        <dbReference type="SAM" id="MobiDB-lite"/>
    </source>
</evidence>
<name>A0A6A5CAI3_NAEFO</name>
<dbReference type="OrthoDB" id="10395020at2759"/>
<gene>
    <name evidence="3" type="ORF">FDP41_007917</name>
</gene>
<feature type="compositionally biased region" description="Low complexity" evidence="2">
    <location>
        <begin position="15"/>
        <end position="52"/>
    </location>
</feature>
<evidence type="ECO:0000313" key="4">
    <source>
        <dbReference type="Proteomes" id="UP000444721"/>
    </source>
</evidence>
<dbReference type="RefSeq" id="XP_044568715.1">
    <property type="nucleotide sequence ID" value="XM_044711714.1"/>
</dbReference>